<evidence type="ECO:0000256" key="1">
    <source>
        <dbReference type="ARBA" id="ARBA00012513"/>
    </source>
</evidence>
<dbReference type="OMA" id="KTYFRKR"/>
<dbReference type="GO" id="GO:0005634">
    <property type="term" value="C:nucleus"/>
    <property type="evidence" value="ECO:0007669"/>
    <property type="project" value="TreeGrafter"/>
</dbReference>
<dbReference type="PROSITE" id="PS50011">
    <property type="entry name" value="PROTEIN_KINASE_DOM"/>
    <property type="match status" value="1"/>
</dbReference>
<dbReference type="InterPro" id="IPR011009">
    <property type="entry name" value="Kinase-like_dom_sf"/>
</dbReference>
<evidence type="ECO:0000256" key="4">
    <source>
        <dbReference type="ARBA" id="ARBA00022741"/>
    </source>
</evidence>
<feature type="region of interest" description="Disordered" evidence="7">
    <location>
        <begin position="996"/>
        <end position="1017"/>
    </location>
</feature>
<feature type="compositionally biased region" description="Basic and acidic residues" evidence="7">
    <location>
        <begin position="447"/>
        <end position="460"/>
    </location>
</feature>
<evidence type="ECO:0000256" key="3">
    <source>
        <dbReference type="ARBA" id="ARBA00022679"/>
    </source>
</evidence>
<reference evidence="9" key="1">
    <citation type="submission" date="2018-11" db="EMBL/GenBank/DDBJ databases">
        <authorList>
            <person name="Grassa J C."/>
        </authorList>
    </citation>
    <scope>NUCLEOTIDE SEQUENCE [LARGE SCALE GENOMIC DNA]</scope>
</reference>
<reference evidence="9" key="2">
    <citation type="submission" date="2021-03" db="UniProtKB">
        <authorList>
            <consortium name="EnsemblPlants"/>
        </authorList>
    </citation>
    <scope>IDENTIFICATION</scope>
</reference>
<evidence type="ECO:0000256" key="5">
    <source>
        <dbReference type="ARBA" id="ARBA00022777"/>
    </source>
</evidence>
<dbReference type="Gene3D" id="1.10.510.10">
    <property type="entry name" value="Transferase(Phosphotransferase) domain 1"/>
    <property type="match status" value="2"/>
</dbReference>
<evidence type="ECO:0000259" key="8">
    <source>
        <dbReference type="PROSITE" id="PS50011"/>
    </source>
</evidence>
<dbReference type="InterPro" id="IPR008271">
    <property type="entry name" value="Ser/Thr_kinase_AS"/>
</dbReference>
<dbReference type="FunFam" id="1.10.510.10:FF:001725">
    <property type="entry name" value="Kinase like protein"/>
    <property type="match status" value="1"/>
</dbReference>
<organism evidence="9 10">
    <name type="scientific">Cannabis sativa</name>
    <name type="common">Hemp</name>
    <name type="synonym">Marijuana</name>
    <dbReference type="NCBI Taxonomy" id="3483"/>
    <lineage>
        <taxon>Eukaryota</taxon>
        <taxon>Viridiplantae</taxon>
        <taxon>Streptophyta</taxon>
        <taxon>Embryophyta</taxon>
        <taxon>Tracheophyta</taxon>
        <taxon>Spermatophyta</taxon>
        <taxon>Magnoliopsida</taxon>
        <taxon>eudicotyledons</taxon>
        <taxon>Gunneridae</taxon>
        <taxon>Pentapetalae</taxon>
        <taxon>rosids</taxon>
        <taxon>fabids</taxon>
        <taxon>Rosales</taxon>
        <taxon>Cannabaceae</taxon>
        <taxon>Cannabis</taxon>
    </lineage>
</organism>
<dbReference type="Gramene" id="evm.model.01.1481">
    <property type="protein sequence ID" value="cds.evm.model.01.1481"/>
    <property type="gene ID" value="evm.TU.01.1481"/>
</dbReference>
<keyword evidence="6" id="KW-0067">ATP-binding</keyword>
<evidence type="ECO:0000313" key="10">
    <source>
        <dbReference type="Proteomes" id="UP000596661"/>
    </source>
</evidence>
<feature type="region of interest" description="Disordered" evidence="7">
    <location>
        <begin position="714"/>
        <end position="743"/>
    </location>
</feature>
<proteinExistence type="predicted"/>
<name>A0A803NH95_CANSA</name>
<keyword evidence="2" id="KW-0723">Serine/threonine-protein kinase</keyword>
<dbReference type="Proteomes" id="UP000596661">
    <property type="component" value="Chromosome 1"/>
</dbReference>
<dbReference type="PANTHER" id="PTHR44167">
    <property type="entry name" value="OVARIAN-SPECIFIC SERINE/THREONINE-PROTEIN KINASE LOK-RELATED"/>
    <property type="match status" value="1"/>
</dbReference>
<dbReference type="SUPFAM" id="SSF56112">
    <property type="entry name" value="Protein kinase-like (PK-like)"/>
    <property type="match status" value="1"/>
</dbReference>
<keyword evidence="4" id="KW-0547">Nucleotide-binding</keyword>
<dbReference type="GO" id="GO:0044773">
    <property type="term" value="P:mitotic DNA damage checkpoint signaling"/>
    <property type="evidence" value="ECO:0007669"/>
    <property type="project" value="TreeGrafter"/>
</dbReference>
<dbReference type="SMART" id="SM00220">
    <property type="entry name" value="S_TKc"/>
    <property type="match status" value="1"/>
</dbReference>
<dbReference type="InterPro" id="IPR000719">
    <property type="entry name" value="Prot_kinase_dom"/>
</dbReference>
<evidence type="ECO:0000313" key="9">
    <source>
        <dbReference type="EnsemblPlants" id="cds.evm.model.01.1481"/>
    </source>
</evidence>
<evidence type="ECO:0000256" key="6">
    <source>
        <dbReference type="ARBA" id="ARBA00022840"/>
    </source>
</evidence>
<dbReference type="EnsemblPlants" id="evm.model.01.1481">
    <property type="protein sequence ID" value="cds.evm.model.01.1481"/>
    <property type="gene ID" value="evm.TU.01.1481"/>
</dbReference>
<feature type="compositionally biased region" description="Polar residues" evidence="7">
    <location>
        <begin position="461"/>
        <end position="474"/>
    </location>
</feature>
<accession>A0A803NH95</accession>
<dbReference type="FunFam" id="1.10.510.10:FF:001893">
    <property type="entry name" value="Probable serine/threonine-protein kinase DDB_G0291918"/>
    <property type="match status" value="1"/>
</dbReference>
<dbReference type="PROSITE" id="PS00108">
    <property type="entry name" value="PROTEIN_KINASE_ST"/>
    <property type="match status" value="1"/>
</dbReference>
<protein>
    <recommendedName>
        <fullName evidence="1">non-specific serine/threonine protein kinase</fullName>
        <ecNumber evidence="1">2.7.11.1</ecNumber>
    </recommendedName>
</protein>
<evidence type="ECO:0000256" key="7">
    <source>
        <dbReference type="SAM" id="MobiDB-lite"/>
    </source>
</evidence>
<dbReference type="AlphaFoldDB" id="A0A803NH95"/>
<feature type="domain" description="Protein kinase" evidence="8">
    <location>
        <begin position="493"/>
        <end position="961"/>
    </location>
</feature>
<feature type="region of interest" description="Disordered" evidence="7">
    <location>
        <begin position="447"/>
        <end position="474"/>
    </location>
</feature>
<dbReference type="GO" id="GO:0004674">
    <property type="term" value="F:protein serine/threonine kinase activity"/>
    <property type="evidence" value="ECO:0007669"/>
    <property type="project" value="UniProtKB-KW"/>
</dbReference>
<dbReference type="GO" id="GO:0005524">
    <property type="term" value="F:ATP binding"/>
    <property type="evidence" value="ECO:0007669"/>
    <property type="project" value="UniProtKB-KW"/>
</dbReference>
<keyword evidence="10" id="KW-1185">Reference proteome</keyword>
<sequence length="1211" mass="134884">MSNYDLSCSEQVPGVNTAADCEKAWHILAILLSIGRPASLGELSSKCELFDATPDYIGSLCSNPNSPIILLDNQLVTVSMAVVSSMVEFASKSKSGGGGGSVSLFGIEFNESNKHLNFDVKTYFRKRKEKEFDPVVFSAAKRRLLYQGENDQLMLSLPTEIKEICNKDKATVPLLLGSNCEFSKNSMMNGNQGKDEGSVGTNILDEGSAGTNIFNHSSAGTNNRDEGSAGTNVLEEQQECSGYVHTSTLPCSLVNKESNLGVLEPIQEDQIMAHNYIETLPLPDNFHDSLSIKKADVDEAVGSKNGVCRSLTFDGEEDKIGNGLPLEGGFSNAHSCRSLIHHIEDVAENIAGTSGNKGVIDHHEEKGDTEKTVRFKELKNLVSISAMDKERTHRLETHTNIRVSGNSSSQKQPVKSYIKLKRMSKNLPPQQGVLLGPSKYSRLIISRKSDQKRHSGEHNSKNSNNGKENAVNPTSMSLKNNLEKKEFPQFDNFLIEDEEGSGGYGIVYRARRISDGKMCAIKCPHGKAQKHHVTNELKMLERFGGKNFIIKYEGSLKSGDAECFILEHVDHDRPEILKREIDLFQLQWYGYCMFRALACLHKQGVVHRDIKPGNFLFSRKLNKGYLIDFNLSMDLQQRLSVGSKPKPSSYASFVHAPLSSPVAAQSTKDNKAVRVDRFAVNQGGTVDLKPSHEHKNSVKRKALTDLSNFNKLKSQGADGSGITSAKDAAGARTPSAERTREPLPSLGRKELLSLVQNVMRSPNNDDDLKTSVSQRKRIAAPSCKMERKNFYTSPMPLYSNGVPVVDAALLKGKGEGKRKKEGSCVGTKGFRAPEVLLRSLHQGSKIDVWSAGVTLLYLMMGRSPFTGDPEQNMKDIAKLKGSEDLWEVAKLHDRESSFPSELLEVQFLDSMEIRSWCRAYTRRPDFFETIPTSLFDLVDKCLTVNPRLRITAEEALRHEFFASCHESLRKVRLQSIYIDDTFTNDSWPMPLDDDESGKSGTIFGSEEMSEENNSSNDDLHYSRRISMSLSHSSEDRVRLSFQVTPRLKCLKKLVNQQAESKPLGKLVSTKPRHDIAQKGFSDIFRACMDFTYVMGNKHKKVVQLVEQLSSAEERVTEGIENGAKDKEDSHKKELKALRKKTSEVEASLHSFLDERNLTVTKMEQANGGTSSFNWLGFPTIHAKLLREKYEQLTDEELIHDINLTLTDEDAL</sequence>
<dbReference type="Pfam" id="PF00069">
    <property type="entry name" value="Pkinase"/>
    <property type="match status" value="2"/>
</dbReference>
<dbReference type="EMBL" id="UZAU01000032">
    <property type="status" value="NOT_ANNOTATED_CDS"/>
    <property type="molecule type" value="Genomic_DNA"/>
</dbReference>
<keyword evidence="3" id="KW-0808">Transferase</keyword>
<evidence type="ECO:0000256" key="2">
    <source>
        <dbReference type="ARBA" id="ARBA00022527"/>
    </source>
</evidence>
<dbReference type="EC" id="2.7.11.1" evidence="1"/>
<keyword evidence="5" id="KW-0418">Kinase</keyword>
<dbReference type="PANTHER" id="PTHR44167:SF23">
    <property type="entry name" value="CDC7 KINASE, ISOFORM A-RELATED"/>
    <property type="match status" value="1"/>
</dbReference>